<evidence type="ECO:0000259" key="8">
    <source>
        <dbReference type="PROSITE" id="PS51722"/>
    </source>
</evidence>
<evidence type="ECO:0000256" key="2">
    <source>
        <dbReference type="ARBA" id="ARBA00022741"/>
    </source>
</evidence>
<comment type="catalytic activity">
    <reaction evidence="7">
        <text>GTP + H2O = GDP + phosphate + H(+)</text>
        <dbReference type="Rhea" id="RHEA:19669"/>
        <dbReference type="ChEBI" id="CHEBI:15377"/>
        <dbReference type="ChEBI" id="CHEBI:15378"/>
        <dbReference type="ChEBI" id="CHEBI:37565"/>
        <dbReference type="ChEBI" id="CHEBI:43474"/>
        <dbReference type="ChEBI" id="CHEBI:58189"/>
        <dbReference type="EC" id="3.6.5.n1"/>
    </reaction>
</comment>
<feature type="binding site" evidence="7">
    <location>
        <begin position="136"/>
        <end position="139"/>
    </location>
    <ligand>
        <name>GTP</name>
        <dbReference type="ChEBI" id="CHEBI:37565"/>
    </ligand>
</feature>
<evidence type="ECO:0000256" key="3">
    <source>
        <dbReference type="ARBA" id="ARBA00022801"/>
    </source>
</evidence>
<proteinExistence type="inferred from homology"/>
<dbReference type="Gene3D" id="2.40.30.10">
    <property type="entry name" value="Translation factors"/>
    <property type="match status" value="1"/>
</dbReference>
<dbReference type="PANTHER" id="PTHR43512">
    <property type="entry name" value="TRANSLATION FACTOR GUF1-RELATED"/>
    <property type="match status" value="1"/>
</dbReference>
<dbReference type="Gene3D" id="3.30.70.2570">
    <property type="entry name" value="Elongation factor 4, C-terminal domain"/>
    <property type="match status" value="1"/>
</dbReference>
<dbReference type="CDD" id="cd16260">
    <property type="entry name" value="EF4_III"/>
    <property type="match status" value="1"/>
</dbReference>
<dbReference type="Pfam" id="PF06421">
    <property type="entry name" value="LepA_C"/>
    <property type="match status" value="1"/>
</dbReference>
<dbReference type="PANTHER" id="PTHR43512:SF4">
    <property type="entry name" value="TRANSLATION FACTOR GUF1 HOMOLOG, CHLOROPLASTIC"/>
    <property type="match status" value="1"/>
</dbReference>
<protein>
    <recommendedName>
        <fullName evidence="7">Elongation factor 4</fullName>
        <shortName evidence="7">EF-4</shortName>
        <ecNumber evidence="7">3.6.5.n1</ecNumber>
    </recommendedName>
    <alternativeName>
        <fullName evidence="7">Ribosomal back-translocase LepA</fullName>
    </alternativeName>
</protein>
<dbReference type="InterPro" id="IPR038363">
    <property type="entry name" value="LepA_C_sf"/>
</dbReference>
<dbReference type="Proteomes" id="UP001501746">
    <property type="component" value="Unassembled WGS sequence"/>
</dbReference>
<organism evidence="9 10">
    <name type="scientific">Agromyces salentinus</name>
    <dbReference type="NCBI Taxonomy" id="269421"/>
    <lineage>
        <taxon>Bacteria</taxon>
        <taxon>Bacillati</taxon>
        <taxon>Actinomycetota</taxon>
        <taxon>Actinomycetes</taxon>
        <taxon>Micrococcales</taxon>
        <taxon>Microbacteriaceae</taxon>
        <taxon>Agromyces</taxon>
    </lineage>
</organism>
<comment type="caution">
    <text evidence="9">The sequence shown here is derived from an EMBL/GenBank/DDBJ whole genome shotgun (WGS) entry which is preliminary data.</text>
</comment>
<reference evidence="10" key="1">
    <citation type="journal article" date="2019" name="Int. J. Syst. Evol. Microbiol.">
        <title>The Global Catalogue of Microorganisms (GCM) 10K type strain sequencing project: providing services to taxonomists for standard genome sequencing and annotation.</title>
        <authorList>
            <consortium name="The Broad Institute Genomics Platform"/>
            <consortium name="The Broad Institute Genome Sequencing Center for Infectious Disease"/>
            <person name="Wu L."/>
            <person name="Ma J."/>
        </authorList>
    </citation>
    <scope>NUCLEOTIDE SEQUENCE [LARGE SCALE GENOMIC DNA]</scope>
    <source>
        <strain evidence="10">JCM 14323</strain>
    </source>
</reference>
<keyword evidence="7" id="KW-1003">Cell membrane</keyword>
<keyword evidence="6 7" id="KW-0472">Membrane</keyword>
<dbReference type="InterPro" id="IPR006297">
    <property type="entry name" value="EF-4"/>
</dbReference>
<evidence type="ECO:0000256" key="7">
    <source>
        <dbReference type="HAMAP-Rule" id="MF_00071"/>
    </source>
</evidence>
<dbReference type="NCBIfam" id="TIGR00231">
    <property type="entry name" value="small_GTP"/>
    <property type="match status" value="1"/>
</dbReference>
<dbReference type="GO" id="GO:0003746">
    <property type="term" value="F:translation elongation factor activity"/>
    <property type="evidence" value="ECO:0007669"/>
    <property type="project" value="UniProtKB-KW"/>
</dbReference>
<dbReference type="CDD" id="cd03709">
    <property type="entry name" value="lepA_C"/>
    <property type="match status" value="1"/>
</dbReference>
<dbReference type="Pfam" id="PF00679">
    <property type="entry name" value="EFG_C"/>
    <property type="match status" value="1"/>
</dbReference>
<dbReference type="InterPro" id="IPR035654">
    <property type="entry name" value="LepA_IV"/>
</dbReference>
<keyword evidence="4 7" id="KW-0648">Protein biosynthesis</keyword>
<dbReference type="PRINTS" id="PR00315">
    <property type="entry name" value="ELONGATNFCT"/>
</dbReference>
<gene>
    <name evidence="7 9" type="primary">lepA</name>
    <name evidence="9" type="ORF">GCM10009750_20170</name>
</gene>
<feature type="binding site" evidence="7">
    <location>
        <begin position="20"/>
        <end position="25"/>
    </location>
    <ligand>
        <name>GTP</name>
        <dbReference type="ChEBI" id="CHEBI:37565"/>
    </ligand>
</feature>
<dbReference type="InterPro" id="IPR009000">
    <property type="entry name" value="Transl_B-barrel_sf"/>
</dbReference>
<comment type="similarity">
    <text evidence="1 7">Belongs to the TRAFAC class translation factor GTPase superfamily. Classic translation factor GTPase family. LepA subfamily.</text>
</comment>
<dbReference type="CDD" id="cd01890">
    <property type="entry name" value="LepA"/>
    <property type="match status" value="1"/>
</dbReference>
<keyword evidence="2 7" id="KW-0547">Nucleotide-binding</keyword>
<evidence type="ECO:0000256" key="4">
    <source>
        <dbReference type="ARBA" id="ARBA00022917"/>
    </source>
</evidence>
<evidence type="ECO:0000313" key="10">
    <source>
        <dbReference type="Proteomes" id="UP001501746"/>
    </source>
</evidence>
<dbReference type="PROSITE" id="PS51722">
    <property type="entry name" value="G_TR_2"/>
    <property type="match status" value="1"/>
</dbReference>
<dbReference type="SUPFAM" id="SSF50447">
    <property type="entry name" value="Translation proteins"/>
    <property type="match status" value="1"/>
</dbReference>
<dbReference type="SMART" id="SM00838">
    <property type="entry name" value="EFG_C"/>
    <property type="match status" value="1"/>
</dbReference>
<dbReference type="Gene3D" id="3.30.70.240">
    <property type="match status" value="1"/>
</dbReference>
<dbReference type="InterPro" id="IPR035647">
    <property type="entry name" value="EFG_III/V"/>
</dbReference>
<evidence type="ECO:0000256" key="5">
    <source>
        <dbReference type="ARBA" id="ARBA00023134"/>
    </source>
</evidence>
<name>A0ABP4Z4F9_9MICO</name>
<dbReference type="NCBIfam" id="TIGR01393">
    <property type="entry name" value="lepA"/>
    <property type="match status" value="1"/>
</dbReference>
<dbReference type="Gene3D" id="3.30.70.870">
    <property type="entry name" value="Elongation Factor G (Translational Gtpase), domain 3"/>
    <property type="match status" value="1"/>
</dbReference>
<dbReference type="SUPFAM" id="SSF52540">
    <property type="entry name" value="P-loop containing nucleoside triphosphate hydrolases"/>
    <property type="match status" value="1"/>
</dbReference>
<dbReference type="InterPro" id="IPR005225">
    <property type="entry name" value="Small_GTP-bd"/>
</dbReference>
<dbReference type="EMBL" id="BAAANK010000005">
    <property type="protein sequence ID" value="GAA1835532.1"/>
    <property type="molecule type" value="Genomic_DNA"/>
</dbReference>
<dbReference type="SUPFAM" id="SSF54980">
    <property type="entry name" value="EF-G C-terminal domain-like"/>
    <property type="match status" value="2"/>
</dbReference>
<evidence type="ECO:0000256" key="1">
    <source>
        <dbReference type="ARBA" id="ARBA00005454"/>
    </source>
</evidence>
<comment type="subcellular location">
    <subcellularLocation>
        <location evidence="7">Cell membrane</location>
        <topology evidence="7">Peripheral membrane protein</topology>
        <orientation evidence="7">Cytoplasmic side</orientation>
    </subcellularLocation>
</comment>
<dbReference type="Pfam" id="PF00009">
    <property type="entry name" value="GTP_EFTU"/>
    <property type="match status" value="1"/>
</dbReference>
<dbReference type="HAMAP" id="MF_00071">
    <property type="entry name" value="LepA"/>
    <property type="match status" value="1"/>
</dbReference>
<dbReference type="CDD" id="cd03699">
    <property type="entry name" value="EF4_II"/>
    <property type="match status" value="1"/>
</dbReference>
<keyword evidence="10" id="KW-1185">Reference proteome</keyword>
<comment type="function">
    <text evidence="7">Required for accurate and efficient protein synthesis under certain stress conditions. May act as a fidelity factor of the translation reaction, by catalyzing a one-codon backward translocation of tRNAs on improperly translocated ribosomes. Back-translocation proceeds from a post-translocation (POST) complex to a pre-translocation (PRE) complex, thus giving elongation factor G a second chance to translocate the tRNAs correctly. Binds to ribosomes in a GTP-dependent manner.</text>
</comment>
<sequence length="609" mass="66803">MPAATDPALIRNFCIIAHIDHGKSTLADRMLGITGVVSDRDMRAQYLDRMDIERERGITIKSQAVRMPWQVGDTAYALNMIDTPGHVDFSYEVSRSLAACEGAILLVDAAQGIEAQTLANLYLALENDLEIIPVLNKIDLPAAEPEKYARELAELIGGDPADVMKVSGKTGLGVEDLLDRVVERIPAPVGDADAPPRAMIFDSVYDSYRGVVTYVRMVDGKLNPRERIQMMSTRATHEILEIGVSAPEPTPTKGLGVGEVGYLITGVKDVRQSKVGDTVTTAAKSATEALAGYTEPLPMVFSGLYPIDGSDYPELREALDKLKLSDAALVYEPETSVALGFGFRAGFLGLLHLEIITERLQREFGLDIIATAPSVVYEVTTEDKKTVTVTNPSEFPTGAKISEVREPMVRAAILAPKDYVGTIMELCQSRRGALLGMDYLGEDRVEIRYTIPLGEIVFDFFDQLKSKTAGYASLDYEPVGDQAADLVKVDILLQGEQVDAFSAIVHRDKAYAYGVLMTGRLRELIPRQQFEVPIQAAIGARIIARESIRAMRKDVLAKCYGGDISRKRKLLEKQKEGKKRMKMVGRVEVPQEAFIAALSGDVEKKDSKK</sequence>
<dbReference type="Gene3D" id="3.40.50.300">
    <property type="entry name" value="P-loop containing nucleotide triphosphate hydrolases"/>
    <property type="match status" value="1"/>
</dbReference>
<evidence type="ECO:0000313" key="9">
    <source>
        <dbReference type="EMBL" id="GAA1835532.1"/>
    </source>
</evidence>
<dbReference type="InterPro" id="IPR027417">
    <property type="entry name" value="P-loop_NTPase"/>
</dbReference>
<dbReference type="InterPro" id="IPR031157">
    <property type="entry name" value="G_TR_CS"/>
</dbReference>
<dbReference type="InterPro" id="IPR000795">
    <property type="entry name" value="T_Tr_GTP-bd_dom"/>
</dbReference>
<feature type="domain" description="Tr-type G" evidence="8">
    <location>
        <begin position="8"/>
        <end position="189"/>
    </location>
</feature>
<keyword evidence="3 7" id="KW-0378">Hydrolase</keyword>
<dbReference type="EC" id="3.6.5.n1" evidence="7"/>
<keyword evidence="5 7" id="KW-0342">GTP-binding</keyword>
<dbReference type="PROSITE" id="PS00301">
    <property type="entry name" value="G_TR_1"/>
    <property type="match status" value="1"/>
</dbReference>
<dbReference type="InterPro" id="IPR013842">
    <property type="entry name" value="LepA_CTD"/>
</dbReference>
<dbReference type="InterPro" id="IPR000640">
    <property type="entry name" value="EFG_V-like"/>
</dbReference>
<evidence type="ECO:0000256" key="6">
    <source>
        <dbReference type="ARBA" id="ARBA00023136"/>
    </source>
</evidence>
<accession>A0ABP4Z4F9</accession>
<keyword evidence="9" id="KW-0251">Elongation factor</keyword>